<evidence type="ECO:0000259" key="3">
    <source>
        <dbReference type="Pfam" id="PF00127"/>
    </source>
</evidence>
<organism evidence="4 5">
    <name type="scientific">Vibrio ostreae</name>
    <dbReference type="NCBI Taxonomy" id="2841925"/>
    <lineage>
        <taxon>Bacteria</taxon>
        <taxon>Pseudomonadati</taxon>
        <taxon>Pseudomonadota</taxon>
        <taxon>Gammaproteobacteria</taxon>
        <taxon>Vibrionales</taxon>
        <taxon>Vibrionaceae</taxon>
        <taxon>Vibrio</taxon>
    </lineage>
</organism>
<dbReference type="GO" id="GO:0005507">
    <property type="term" value="F:copper ion binding"/>
    <property type="evidence" value="ECO:0007669"/>
    <property type="project" value="InterPro"/>
</dbReference>
<dbReference type="AlphaFoldDB" id="A0A975U7S3"/>
<dbReference type="KEGG" id="vos:KNV97_14955"/>
<evidence type="ECO:0000313" key="4">
    <source>
        <dbReference type="EMBL" id="QXO16768.1"/>
    </source>
</evidence>
<accession>A0A975U7S3</accession>
<evidence type="ECO:0000256" key="1">
    <source>
        <dbReference type="ARBA" id="ARBA00022723"/>
    </source>
</evidence>
<protein>
    <recommendedName>
        <fullName evidence="3">Blue (type 1) copper domain-containing protein</fullName>
    </recommendedName>
</protein>
<keyword evidence="5" id="KW-1185">Reference proteome</keyword>
<keyword evidence="2" id="KW-0186">Copper</keyword>
<evidence type="ECO:0000313" key="5">
    <source>
        <dbReference type="Proteomes" id="UP000694232"/>
    </source>
</evidence>
<name>A0A975U7S3_9VIBR</name>
<feature type="domain" description="Blue (type 1) copper" evidence="3">
    <location>
        <begin position="41"/>
        <end position="124"/>
    </location>
</feature>
<proteinExistence type="predicted"/>
<sequence length="160" mass="18435">MTELELRNNSKHIFRHFTKLVFVILFMLTSQAQAKEWTIKMLNYAGNESMVFEPAVIQAEVGDTVVFIPEHSGHYAQSFITPASTKRWQTQMDKRTTVKLATEGIHIYYCPPHLMMGMVGMIQVGRATNLDKVEKKLPSLKAKSHLKPQRVDYLLENIRK</sequence>
<evidence type="ECO:0000256" key="2">
    <source>
        <dbReference type="ARBA" id="ARBA00023008"/>
    </source>
</evidence>
<dbReference type="EMBL" id="CP076643">
    <property type="protein sequence ID" value="QXO16768.1"/>
    <property type="molecule type" value="Genomic_DNA"/>
</dbReference>
<dbReference type="GO" id="GO:0009055">
    <property type="term" value="F:electron transfer activity"/>
    <property type="evidence" value="ECO:0007669"/>
    <property type="project" value="InterPro"/>
</dbReference>
<keyword evidence="1" id="KW-0479">Metal-binding</keyword>
<dbReference type="RefSeq" id="WP_218562241.1">
    <property type="nucleotide sequence ID" value="NZ_CP076643.1"/>
</dbReference>
<dbReference type="Pfam" id="PF00127">
    <property type="entry name" value="Copper-bind"/>
    <property type="match status" value="1"/>
</dbReference>
<gene>
    <name evidence="4" type="ORF">KNV97_14955</name>
</gene>
<reference evidence="4" key="1">
    <citation type="submission" date="2021-06" db="EMBL/GenBank/DDBJ databases">
        <title>Vibrio nov. sp., novel gut bacterium isolated from Yellow Sea oyster.</title>
        <authorList>
            <person name="Muhammad N."/>
            <person name="Nguyen T.H."/>
            <person name="Lee Y.-J."/>
            <person name="Ko J."/>
            <person name="Kim S.-G."/>
        </authorList>
    </citation>
    <scope>NUCLEOTIDE SEQUENCE</scope>
    <source>
        <strain evidence="4">OG9-811</strain>
    </source>
</reference>
<dbReference type="Proteomes" id="UP000694232">
    <property type="component" value="Chromosome 1"/>
</dbReference>
<dbReference type="InterPro" id="IPR000923">
    <property type="entry name" value="BlueCu_1"/>
</dbReference>